<dbReference type="RefSeq" id="WP_047003113.1">
    <property type="nucleotide sequence ID" value="NZ_LBHB01000001.1"/>
</dbReference>
<feature type="domain" description="N-acetyltransferase" evidence="1">
    <location>
        <begin position="121"/>
        <end position="193"/>
    </location>
</feature>
<sequence length="210" mass="22711">MTGAPDDLLARWVAARSVARGLPAPVADRGGWRVDTASEAELCRWVFPRVGEGLRELGREVVEPRRLIKLCGTVAELADALPDTWQVENTGAFMRFAGNHGAPALPKGYRLHVQTTGEIIFAAIHHGEDEVASGYGAGKDGAFVFDRIKVDPAHRRRGLASALIAALGARSGERHQLLVASIEGIPLYRHLGWDLLSHYATAQIPARARA</sequence>
<evidence type="ECO:0000259" key="1">
    <source>
        <dbReference type="Pfam" id="PF13508"/>
    </source>
</evidence>
<dbReference type="Pfam" id="PF13508">
    <property type="entry name" value="Acetyltransf_7"/>
    <property type="match status" value="1"/>
</dbReference>
<evidence type="ECO:0000313" key="3">
    <source>
        <dbReference type="Proteomes" id="UP000053464"/>
    </source>
</evidence>
<protein>
    <recommendedName>
        <fullName evidence="1">N-acetyltransferase domain-containing protein</fullName>
    </recommendedName>
</protein>
<dbReference type="InterPro" id="IPR000182">
    <property type="entry name" value="GNAT_dom"/>
</dbReference>
<dbReference type="STRING" id="1581420.AAW00_04745"/>
<reference evidence="2 3" key="1">
    <citation type="submission" date="2015-04" db="EMBL/GenBank/DDBJ databases">
        <title>The draft genome sequence of Erythrobacter luteus KA37.</title>
        <authorList>
            <person name="Zhuang L."/>
            <person name="Liu Y."/>
            <person name="Shao Z."/>
        </authorList>
    </citation>
    <scope>NUCLEOTIDE SEQUENCE [LARGE SCALE GENOMIC DNA]</scope>
    <source>
        <strain evidence="2 3">KA37</strain>
    </source>
</reference>
<dbReference type="EMBL" id="LBHB01000001">
    <property type="protein sequence ID" value="KLE35706.1"/>
    <property type="molecule type" value="Genomic_DNA"/>
</dbReference>
<name>A0A0G9MYA6_9SPHN</name>
<comment type="caution">
    <text evidence="2">The sequence shown here is derived from an EMBL/GenBank/DDBJ whole genome shotgun (WGS) entry which is preliminary data.</text>
</comment>
<dbReference type="AlphaFoldDB" id="A0A0G9MYA6"/>
<proteinExistence type="predicted"/>
<dbReference type="Gene3D" id="3.40.630.30">
    <property type="match status" value="1"/>
</dbReference>
<dbReference type="Proteomes" id="UP000053464">
    <property type="component" value="Unassembled WGS sequence"/>
</dbReference>
<organism evidence="2 3">
    <name type="scientific">Aurantiacibacter luteus</name>
    <dbReference type="NCBI Taxonomy" id="1581420"/>
    <lineage>
        <taxon>Bacteria</taxon>
        <taxon>Pseudomonadati</taxon>
        <taxon>Pseudomonadota</taxon>
        <taxon>Alphaproteobacteria</taxon>
        <taxon>Sphingomonadales</taxon>
        <taxon>Erythrobacteraceae</taxon>
        <taxon>Aurantiacibacter</taxon>
    </lineage>
</organism>
<evidence type="ECO:0000313" key="2">
    <source>
        <dbReference type="EMBL" id="KLE35706.1"/>
    </source>
</evidence>
<keyword evidence="3" id="KW-1185">Reference proteome</keyword>
<dbReference type="OrthoDB" id="4966223at2"/>
<dbReference type="PATRIC" id="fig|1581420.6.peg.955"/>
<dbReference type="GO" id="GO:0016747">
    <property type="term" value="F:acyltransferase activity, transferring groups other than amino-acyl groups"/>
    <property type="evidence" value="ECO:0007669"/>
    <property type="project" value="InterPro"/>
</dbReference>
<dbReference type="SUPFAM" id="SSF55729">
    <property type="entry name" value="Acyl-CoA N-acyltransferases (Nat)"/>
    <property type="match status" value="1"/>
</dbReference>
<accession>A0A0G9MYA6</accession>
<gene>
    <name evidence="2" type="ORF">AAW00_04745</name>
</gene>
<dbReference type="InterPro" id="IPR016181">
    <property type="entry name" value="Acyl_CoA_acyltransferase"/>
</dbReference>